<feature type="coiled-coil region" evidence="1">
    <location>
        <begin position="216"/>
        <end position="243"/>
    </location>
</feature>
<dbReference type="AlphaFoldDB" id="A0A4Q1KNW5"/>
<reference evidence="4" key="1">
    <citation type="submission" date="2019-01" db="EMBL/GenBank/DDBJ databases">
        <title>Cytophagaceae bacterium strain CAR-16.</title>
        <authorList>
            <person name="Chen W.-M."/>
        </authorList>
    </citation>
    <scope>NUCLEOTIDE SEQUENCE [LARGE SCALE GENOMIC DNA]</scope>
    <source>
        <strain evidence="4">ICH-30</strain>
    </source>
</reference>
<dbReference type="Pfam" id="PF00849">
    <property type="entry name" value="PseudoU_synth_2"/>
    <property type="match status" value="1"/>
</dbReference>
<evidence type="ECO:0000313" key="4">
    <source>
        <dbReference type="Proteomes" id="UP000289734"/>
    </source>
</evidence>
<dbReference type="PROSITE" id="PS01129">
    <property type="entry name" value="PSI_RLU"/>
    <property type="match status" value="1"/>
</dbReference>
<dbReference type="Proteomes" id="UP000289734">
    <property type="component" value="Unassembled WGS sequence"/>
</dbReference>
<evidence type="ECO:0000259" key="2">
    <source>
        <dbReference type="Pfam" id="PF00849"/>
    </source>
</evidence>
<protein>
    <submittedName>
        <fullName evidence="3">RluA family pseudouridine synthase</fullName>
    </submittedName>
</protein>
<dbReference type="SUPFAM" id="SSF55120">
    <property type="entry name" value="Pseudouridine synthase"/>
    <property type="match status" value="1"/>
</dbReference>
<dbReference type="InterPro" id="IPR050188">
    <property type="entry name" value="RluA_PseudoU_synthase"/>
</dbReference>
<comment type="caution">
    <text evidence="3">The sequence shown here is derived from an EMBL/GenBank/DDBJ whole genome shotgun (WGS) entry which is preliminary data.</text>
</comment>
<dbReference type="OrthoDB" id="9807829at2"/>
<dbReference type="RefSeq" id="WP_129464785.1">
    <property type="nucleotide sequence ID" value="NZ_SBKQ01000010.1"/>
</dbReference>
<dbReference type="GO" id="GO:0009982">
    <property type="term" value="F:pseudouridine synthase activity"/>
    <property type="evidence" value="ECO:0007669"/>
    <property type="project" value="InterPro"/>
</dbReference>
<dbReference type="InterPro" id="IPR020103">
    <property type="entry name" value="PsdUridine_synth_cat_dom_sf"/>
</dbReference>
<dbReference type="GO" id="GO:0003723">
    <property type="term" value="F:RNA binding"/>
    <property type="evidence" value="ECO:0007669"/>
    <property type="project" value="InterPro"/>
</dbReference>
<proteinExistence type="predicted"/>
<dbReference type="EMBL" id="SBKQ01000010">
    <property type="protein sequence ID" value="RXR31245.1"/>
    <property type="molecule type" value="Genomic_DNA"/>
</dbReference>
<dbReference type="Gene3D" id="3.30.2350.10">
    <property type="entry name" value="Pseudouridine synthase"/>
    <property type="match status" value="1"/>
</dbReference>
<accession>A0A4Q1KNW5</accession>
<evidence type="ECO:0000313" key="3">
    <source>
        <dbReference type="EMBL" id="RXR31245.1"/>
    </source>
</evidence>
<dbReference type="PANTHER" id="PTHR21600:SF89">
    <property type="entry name" value="RIBOSOMAL LARGE SUBUNIT PSEUDOURIDINE SYNTHASE A"/>
    <property type="match status" value="1"/>
</dbReference>
<name>A0A4Q1KNW5_9FLAO</name>
<dbReference type="InterPro" id="IPR006224">
    <property type="entry name" value="PsdUridine_synth_RluA-like_CS"/>
</dbReference>
<evidence type="ECO:0000256" key="1">
    <source>
        <dbReference type="SAM" id="Coils"/>
    </source>
</evidence>
<dbReference type="InterPro" id="IPR006145">
    <property type="entry name" value="PsdUridine_synth_RsuA/RluA"/>
</dbReference>
<feature type="domain" description="Pseudouridine synthase RsuA/RluA-like" evidence="2">
    <location>
        <begin position="362"/>
        <end position="509"/>
    </location>
</feature>
<dbReference type="GO" id="GO:0000455">
    <property type="term" value="P:enzyme-directed rRNA pseudouridine synthesis"/>
    <property type="evidence" value="ECO:0007669"/>
    <property type="project" value="TreeGrafter"/>
</dbReference>
<keyword evidence="4" id="KW-1185">Reference proteome</keyword>
<dbReference type="GO" id="GO:0140098">
    <property type="term" value="F:catalytic activity, acting on RNA"/>
    <property type="evidence" value="ECO:0007669"/>
    <property type="project" value="UniProtKB-ARBA"/>
</dbReference>
<gene>
    <name evidence="3" type="ORF">EQG68_10180</name>
</gene>
<dbReference type="CDD" id="cd02869">
    <property type="entry name" value="PseudoU_synth_RluA_like"/>
    <property type="match status" value="1"/>
</dbReference>
<keyword evidence="1" id="KW-0175">Coiled coil</keyword>
<organism evidence="3 4">
    <name type="scientific">Flavobacterium piscinae</name>
    <dbReference type="NCBI Taxonomy" id="2506424"/>
    <lineage>
        <taxon>Bacteria</taxon>
        <taxon>Pseudomonadati</taxon>
        <taxon>Bacteroidota</taxon>
        <taxon>Flavobacteriia</taxon>
        <taxon>Flavobacteriales</taxon>
        <taxon>Flavobacteriaceae</taxon>
        <taxon>Flavobacterium</taxon>
    </lineage>
</organism>
<sequence length="556" mass="63935">MKNHTHFIAFKQNISGIELPQKFTFPFYYEPHELSKIAASELQDYLHTQTDWEHNFGLQEGQQGLVIGKMFGVLVVQNEAGEVGYLAAFSGKLADSNEHRHFVPPVFDMLQQDGFFKQEEKILNEYNRQIEALENDTTYHTLQAQLATTLLQAEHDKAEKKEQSRLNKIRRDERRMKAEQELPFEDYKALQKQLSKESQQESIQLKQMNYYWKETIAQARQKVADFEANIQRLKDERKAKSAALQQKLFQQYAFLNAQGETKSLGAIFDNNPPASAGECAAPKLLHYAFQHQLQPIALAEFWWGQSPKSEIRKHGHFYPACTGKCKPILAHMLVGLNVDDNPLLQNPAEDKELTFLYDDAYLSVVHKPAEFLSVPGKAIRDSVYTRYQARFPEATGPLIVHRLDMSTSGILLLAKSTEVYLQLQAKFMKRTVQKRYVALLNGIINQDRGEINLPLRVDLDNRPNQLVCYQHGKPAKTLWEVVERREHTTLVHFYPITGRTHQLRVHAAHTEGLNAPIVGDDLYGTKADRLYLHAERIRFWHPVLGKEMEVVDGVGF</sequence>
<dbReference type="PANTHER" id="PTHR21600">
    <property type="entry name" value="MITOCHONDRIAL RNA PSEUDOURIDINE SYNTHASE"/>
    <property type="match status" value="1"/>
</dbReference>